<accession>A0ABR2G491</accession>
<reference evidence="3 4" key="1">
    <citation type="journal article" date="2024" name="G3 (Bethesda)">
        <title>Genome assembly of Hibiscus sabdariffa L. provides insights into metabolisms of medicinal natural products.</title>
        <authorList>
            <person name="Kim T."/>
        </authorList>
    </citation>
    <scope>NUCLEOTIDE SEQUENCE [LARGE SCALE GENOMIC DNA]</scope>
    <source>
        <strain evidence="3">TK-2024</strain>
        <tissue evidence="3">Old leaves</tissue>
    </source>
</reference>
<dbReference type="EMBL" id="JBBPBM010000003">
    <property type="protein sequence ID" value="KAK8593911.1"/>
    <property type="molecule type" value="Genomic_DNA"/>
</dbReference>
<name>A0ABR2G491_9ROSI</name>
<evidence type="ECO:0000313" key="4">
    <source>
        <dbReference type="Proteomes" id="UP001472677"/>
    </source>
</evidence>
<dbReference type="InterPro" id="IPR004788">
    <property type="entry name" value="Ribose5P_isomerase_type_A"/>
</dbReference>
<dbReference type="InterPro" id="IPR050262">
    <property type="entry name" value="Ribose-5P_isomerase"/>
</dbReference>
<comment type="pathway">
    <text evidence="2">Carbohydrate degradation.</text>
</comment>
<evidence type="ECO:0000256" key="1">
    <source>
        <dbReference type="ARBA" id="ARBA00001713"/>
    </source>
</evidence>
<dbReference type="Proteomes" id="UP001472677">
    <property type="component" value="Unassembled WGS sequence"/>
</dbReference>
<evidence type="ECO:0000313" key="3">
    <source>
        <dbReference type="EMBL" id="KAK8593911.1"/>
    </source>
</evidence>
<keyword evidence="4" id="KW-1185">Reference proteome</keyword>
<comment type="caution">
    <text evidence="3">The sequence shown here is derived from an EMBL/GenBank/DDBJ whole genome shotgun (WGS) entry which is preliminary data.</text>
</comment>
<evidence type="ECO:0000256" key="2">
    <source>
        <dbReference type="ARBA" id="ARBA00004921"/>
    </source>
</evidence>
<comment type="catalytic activity">
    <reaction evidence="1">
        <text>aldehydo-D-ribose 5-phosphate = D-ribulose 5-phosphate</text>
        <dbReference type="Rhea" id="RHEA:14657"/>
        <dbReference type="ChEBI" id="CHEBI:58121"/>
        <dbReference type="ChEBI" id="CHEBI:58273"/>
        <dbReference type="EC" id="5.3.1.6"/>
    </reaction>
</comment>
<dbReference type="SUPFAM" id="SSF75445">
    <property type="entry name" value="D-ribose-5-phosphate isomerase (RpiA), lid domain"/>
    <property type="match status" value="1"/>
</dbReference>
<gene>
    <name evidence="3" type="ORF">V6N12_045984</name>
</gene>
<dbReference type="PANTHER" id="PTHR43748:SF2">
    <property type="entry name" value="RIBOSE-5-PHOSPHATE ISOMERASE 2-RELATED"/>
    <property type="match status" value="1"/>
</dbReference>
<protein>
    <submittedName>
        <fullName evidence="3">Uncharacterized protein</fullName>
    </submittedName>
</protein>
<dbReference type="Gene3D" id="3.30.70.260">
    <property type="match status" value="1"/>
</dbReference>
<organism evidence="3 4">
    <name type="scientific">Hibiscus sabdariffa</name>
    <name type="common">roselle</name>
    <dbReference type="NCBI Taxonomy" id="183260"/>
    <lineage>
        <taxon>Eukaryota</taxon>
        <taxon>Viridiplantae</taxon>
        <taxon>Streptophyta</taxon>
        <taxon>Embryophyta</taxon>
        <taxon>Tracheophyta</taxon>
        <taxon>Spermatophyta</taxon>
        <taxon>Magnoliopsida</taxon>
        <taxon>eudicotyledons</taxon>
        <taxon>Gunneridae</taxon>
        <taxon>Pentapetalae</taxon>
        <taxon>rosids</taxon>
        <taxon>malvids</taxon>
        <taxon>Malvales</taxon>
        <taxon>Malvaceae</taxon>
        <taxon>Malvoideae</taxon>
        <taxon>Hibiscus</taxon>
    </lineage>
</organism>
<dbReference type="PANTHER" id="PTHR43748">
    <property type="entry name" value="RIBOSE-5-PHOSPHATE ISOMERASE 3, CHLOROPLASTIC-RELATED"/>
    <property type="match status" value="1"/>
</dbReference>
<sequence>MKQKPRSGTGRWWKMRNRGTAAFETSCLISIFQNLAKLFLKRMSSEAKCCDSIRKGFGFRQLFMPWSVSTNSTAKHVVDQIGNLLRQGKLNNIIGIPTLKQTQEHAISSTDKLQNLLKDWGCVAKMRNDGKGEAFVTDNGDYIVELHIEKEMEGLQVASDAILRIVGVVEQKNSSIPFRLS</sequence>
<proteinExistence type="predicted"/>
<dbReference type="Pfam" id="PF06026">
    <property type="entry name" value="Rib_5-P_isom_A"/>
    <property type="match status" value="1"/>
</dbReference>